<organism evidence="7 8">
    <name type="scientific">Phytophthora nicotianae P10297</name>
    <dbReference type="NCBI Taxonomy" id="1317064"/>
    <lineage>
        <taxon>Eukaryota</taxon>
        <taxon>Sar</taxon>
        <taxon>Stramenopiles</taxon>
        <taxon>Oomycota</taxon>
        <taxon>Peronosporomycetes</taxon>
        <taxon>Peronosporales</taxon>
        <taxon>Peronosporaceae</taxon>
        <taxon>Phytophthora</taxon>
    </lineage>
</organism>
<feature type="transmembrane region" description="Helical" evidence="6">
    <location>
        <begin position="21"/>
        <end position="44"/>
    </location>
</feature>
<keyword evidence="6" id="KW-0472">Membrane</keyword>
<dbReference type="AlphaFoldDB" id="W2Z6K6"/>
<evidence type="ECO:0000256" key="6">
    <source>
        <dbReference type="SAM" id="Phobius"/>
    </source>
</evidence>
<evidence type="ECO:0000313" key="7">
    <source>
        <dbReference type="EMBL" id="ETP42601.1"/>
    </source>
</evidence>
<keyword evidence="4" id="KW-0732">Signal</keyword>
<name>W2Z6K6_PHYNI</name>
<evidence type="ECO:0000256" key="3">
    <source>
        <dbReference type="ARBA" id="ARBA00022525"/>
    </source>
</evidence>
<keyword evidence="6" id="KW-0812">Transmembrane</keyword>
<dbReference type="InterPro" id="IPR031825">
    <property type="entry name" value="RXLR"/>
</dbReference>
<keyword evidence="3 5" id="KW-0964">Secreted</keyword>
<dbReference type="Proteomes" id="UP000018948">
    <property type="component" value="Unassembled WGS sequence"/>
</dbReference>
<dbReference type="GO" id="GO:0005576">
    <property type="term" value="C:extracellular region"/>
    <property type="evidence" value="ECO:0007669"/>
    <property type="project" value="UniProtKB-SubCell"/>
</dbReference>
<proteinExistence type="inferred from homology"/>
<evidence type="ECO:0000256" key="2">
    <source>
        <dbReference type="ARBA" id="ARBA00010400"/>
    </source>
</evidence>
<feature type="non-terminal residue" evidence="7">
    <location>
        <position position="1"/>
    </location>
</feature>
<sequence>AQTFTAPTQKSRALHKNQLRLPYELLLIAVCIAIASCDAVSAFATEQEGATAQRAAVVYRGTSGKRFLRFDNTANADDDVDEEERLFGVSKLTEMVKKGKTKLIDKQVLLQTKLKDKQLLRSYQQLLKGGFSDEAITGAWLTRGESLDDIFDRWIRLGKSERQAANNLLKQNKTPDDLYSVFAQRGMNSEQIQTLWRSLKLDEDKLIALQRSSYWCGISDGRRLQNPLVALDLGVQHPRTMKDAEVLQDGPRPARCDLLLDQEFEHGCFSMLAQGQEDPITIVRHRRVQHKPVAQEELHEGYEELGVRLLLLGNG</sequence>
<keyword evidence="6" id="KW-1133">Transmembrane helix</keyword>
<comment type="similarity">
    <text evidence="2 5">Belongs to the RxLR effector family.</text>
</comment>
<protein>
    <recommendedName>
        <fullName evidence="5">RxLR effector protein</fullName>
    </recommendedName>
</protein>
<dbReference type="EMBL" id="ANIY01002177">
    <property type="protein sequence ID" value="ETP42601.1"/>
    <property type="molecule type" value="Genomic_DNA"/>
</dbReference>
<gene>
    <name evidence="7" type="ORF">F442_10504</name>
</gene>
<evidence type="ECO:0000256" key="1">
    <source>
        <dbReference type="ARBA" id="ARBA00004613"/>
    </source>
</evidence>
<comment type="function">
    <text evidence="5">Effector that suppresses plant defense responses during pathogen infection.</text>
</comment>
<reference evidence="7 8" key="1">
    <citation type="submission" date="2013-11" db="EMBL/GenBank/DDBJ databases">
        <title>The Genome Sequence of Phytophthora parasitica P10297.</title>
        <authorList>
            <consortium name="The Broad Institute Genomics Platform"/>
            <person name="Russ C."/>
            <person name="Tyler B."/>
            <person name="Panabieres F."/>
            <person name="Shan W."/>
            <person name="Tripathy S."/>
            <person name="Grunwald N."/>
            <person name="Machado M."/>
            <person name="Johnson C.S."/>
            <person name="Walker B."/>
            <person name="Young S.K."/>
            <person name="Zeng Q."/>
            <person name="Gargeya S."/>
            <person name="Fitzgerald M."/>
            <person name="Haas B."/>
            <person name="Abouelleil A."/>
            <person name="Allen A.W."/>
            <person name="Alvarado L."/>
            <person name="Arachchi H.M."/>
            <person name="Berlin A.M."/>
            <person name="Chapman S.B."/>
            <person name="Gainer-Dewar J."/>
            <person name="Goldberg J."/>
            <person name="Griggs A."/>
            <person name="Gujja S."/>
            <person name="Hansen M."/>
            <person name="Howarth C."/>
            <person name="Imamovic A."/>
            <person name="Ireland A."/>
            <person name="Larimer J."/>
            <person name="McCowan C."/>
            <person name="Murphy C."/>
            <person name="Pearson M."/>
            <person name="Poon T.W."/>
            <person name="Priest M."/>
            <person name="Roberts A."/>
            <person name="Saif S."/>
            <person name="Shea T."/>
            <person name="Sisk P."/>
            <person name="Sykes S."/>
            <person name="Wortman J."/>
            <person name="Nusbaum C."/>
            <person name="Birren B."/>
        </authorList>
    </citation>
    <scope>NUCLEOTIDE SEQUENCE [LARGE SCALE GENOMIC DNA]</scope>
    <source>
        <strain evidence="7 8">P10297</strain>
    </source>
</reference>
<evidence type="ECO:0000313" key="8">
    <source>
        <dbReference type="Proteomes" id="UP000018948"/>
    </source>
</evidence>
<comment type="domain">
    <text evidence="5">The RxLR-dEER motif acts to carry the protein into the host cell cytoplasm through binding to cell surface phosphatidylinositol-3-phosphate.</text>
</comment>
<evidence type="ECO:0000256" key="4">
    <source>
        <dbReference type="ARBA" id="ARBA00022729"/>
    </source>
</evidence>
<accession>W2Z6K6</accession>
<comment type="subcellular location">
    <subcellularLocation>
        <location evidence="1 5">Secreted</location>
    </subcellularLocation>
</comment>
<dbReference type="Pfam" id="PF16810">
    <property type="entry name" value="RXLR"/>
    <property type="match status" value="1"/>
</dbReference>
<comment type="caution">
    <text evidence="7">The sequence shown here is derived from an EMBL/GenBank/DDBJ whole genome shotgun (WGS) entry which is preliminary data.</text>
</comment>
<dbReference type="OrthoDB" id="110221at2759"/>
<evidence type="ECO:0000256" key="5">
    <source>
        <dbReference type="RuleBase" id="RU367124"/>
    </source>
</evidence>